<organism evidence="9 10">
    <name type="scientific">Deinococcus seoulensis</name>
    <dbReference type="NCBI Taxonomy" id="1837379"/>
    <lineage>
        <taxon>Bacteria</taxon>
        <taxon>Thermotogati</taxon>
        <taxon>Deinococcota</taxon>
        <taxon>Deinococci</taxon>
        <taxon>Deinococcales</taxon>
        <taxon>Deinococcaceae</taxon>
        <taxon>Deinococcus</taxon>
    </lineage>
</organism>
<comment type="pathway">
    <text evidence="7">Amino-acid degradation; L-tryptophan degradation via kynurenine pathway; L-kynurenine from L-tryptophan: step 2/2.</text>
</comment>
<keyword evidence="3 7" id="KW-0378">Hydrolase</keyword>
<dbReference type="PANTHER" id="PTHR31118">
    <property type="entry name" value="CYCLASE-LIKE PROTEIN 2"/>
    <property type="match status" value="1"/>
</dbReference>
<sequence length="219" mass="23422">MPSFPVDISRQLTPGHPTWPGDPDFRVEPQARIARGDSVNTGEIRTSTHTGTHVDAPWHYDDAGRRLHEVPLGTYIGRCRVVSVQGSGEPLTLEPGALAGLPDTLPPRVLLNTGQPAHWEEFPTRFTALSPAFVRELARRGVQLIGTDGPSVDPLTSKTLDGHHACRETGLLILEGLNLSGVPDGEYDLMCLPLPLAEMDGAPARAVLLPAGTLDGLNG</sequence>
<evidence type="ECO:0000256" key="3">
    <source>
        <dbReference type="ARBA" id="ARBA00022801"/>
    </source>
</evidence>
<comment type="cofactor">
    <cofactor evidence="7">
        <name>Zn(2+)</name>
        <dbReference type="ChEBI" id="CHEBI:29105"/>
    </cofactor>
    <text evidence="7">Binds 2 zinc ions per subunit.</text>
</comment>
<evidence type="ECO:0000256" key="2">
    <source>
        <dbReference type="ARBA" id="ARBA00022723"/>
    </source>
</evidence>
<keyword evidence="2 7" id="KW-0479">Metal-binding</keyword>
<feature type="binding site" evidence="7">
    <location>
        <position position="49"/>
    </location>
    <ligand>
        <name>Zn(2+)</name>
        <dbReference type="ChEBI" id="CHEBI:29105"/>
        <label>1</label>
    </ligand>
</feature>
<evidence type="ECO:0000256" key="1">
    <source>
        <dbReference type="ARBA" id="ARBA00002204"/>
    </source>
</evidence>
<feature type="region of interest" description="Disordered" evidence="8">
    <location>
        <begin position="1"/>
        <end position="24"/>
    </location>
</feature>
<evidence type="ECO:0000256" key="8">
    <source>
        <dbReference type="SAM" id="MobiDB-lite"/>
    </source>
</evidence>
<keyword evidence="10" id="KW-1185">Reference proteome</keyword>
<evidence type="ECO:0000313" key="9">
    <source>
        <dbReference type="EMBL" id="GGR59474.1"/>
    </source>
</evidence>
<evidence type="ECO:0000313" key="10">
    <source>
        <dbReference type="Proteomes" id="UP000634308"/>
    </source>
</evidence>
<comment type="subunit">
    <text evidence="7">Homodimer.</text>
</comment>
<feature type="binding site" evidence="7">
    <location>
        <position position="163"/>
    </location>
    <ligand>
        <name>Zn(2+)</name>
        <dbReference type="ChEBI" id="CHEBI:29105"/>
        <label>2</label>
    </ligand>
</feature>
<feature type="binding site" evidence="7">
    <location>
        <position position="53"/>
    </location>
    <ligand>
        <name>Zn(2+)</name>
        <dbReference type="ChEBI" id="CHEBI:29105"/>
        <label>1</label>
    </ligand>
</feature>
<gene>
    <name evidence="7 9" type="primary">kynB</name>
    <name evidence="9" type="ORF">GCM10008959_21470</name>
</gene>
<keyword evidence="5 7" id="KW-0823">Tryptophan catabolism</keyword>
<keyword evidence="4 7" id="KW-0862">Zinc</keyword>
<feature type="binding site" evidence="7">
    <location>
        <position position="175"/>
    </location>
    <ligand>
        <name>Zn(2+)</name>
        <dbReference type="ChEBI" id="CHEBI:29105"/>
        <label>2</label>
    </ligand>
</feature>
<dbReference type="Proteomes" id="UP000634308">
    <property type="component" value="Unassembled WGS sequence"/>
</dbReference>
<dbReference type="Pfam" id="PF04199">
    <property type="entry name" value="Cyclase"/>
    <property type="match status" value="1"/>
</dbReference>
<evidence type="ECO:0000256" key="6">
    <source>
        <dbReference type="ARBA" id="ARBA00048496"/>
    </source>
</evidence>
<evidence type="ECO:0000256" key="7">
    <source>
        <dbReference type="HAMAP-Rule" id="MF_01969"/>
    </source>
</evidence>
<comment type="similarity">
    <text evidence="7">Belongs to the Cyclase 1 superfamily. KynB family.</text>
</comment>
<comment type="caution">
    <text evidence="9">The sequence shown here is derived from an EMBL/GenBank/DDBJ whole genome shotgun (WGS) entry which is preliminary data.</text>
</comment>
<feature type="binding site" evidence="7">
    <location>
        <position position="55"/>
    </location>
    <ligand>
        <name>Zn(2+)</name>
        <dbReference type="ChEBI" id="CHEBI:29105"/>
        <label>2</label>
    </ligand>
</feature>
<proteinExistence type="inferred from homology"/>
<evidence type="ECO:0000256" key="4">
    <source>
        <dbReference type="ARBA" id="ARBA00022833"/>
    </source>
</evidence>
<comment type="function">
    <text evidence="1 7">Catalyzes the hydrolysis of N-formyl-L-kynurenine to L-kynurenine, the second step in the kynurenine pathway of tryptophan degradation.</text>
</comment>
<dbReference type="InterPro" id="IPR007325">
    <property type="entry name" value="KFase/CYL"/>
</dbReference>
<dbReference type="RefSeq" id="WP_189064984.1">
    <property type="nucleotide sequence ID" value="NZ_BMQM01000013.1"/>
</dbReference>
<accession>A0ABQ2RU18</accession>
<dbReference type="PANTHER" id="PTHR31118:SF32">
    <property type="entry name" value="KYNURENINE FORMAMIDASE"/>
    <property type="match status" value="1"/>
</dbReference>
<dbReference type="EC" id="3.5.1.9" evidence="7"/>
<evidence type="ECO:0000256" key="5">
    <source>
        <dbReference type="ARBA" id="ARBA00023079"/>
    </source>
</evidence>
<dbReference type="InterPro" id="IPR017484">
    <property type="entry name" value="Kynurenine_formamidase_bac"/>
</dbReference>
<protein>
    <recommendedName>
        <fullName evidence="7">Kynurenine formamidase</fullName>
        <shortName evidence="7">KFA</shortName>
        <shortName evidence="7">KFase</shortName>
        <ecNumber evidence="7">3.5.1.9</ecNumber>
    </recommendedName>
    <alternativeName>
        <fullName evidence="7">Arylformamidase</fullName>
    </alternativeName>
    <alternativeName>
        <fullName evidence="7">N-formylkynurenine formamidase</fullName>
        <shortName evidence="7">FKF</shortName>
    </alternativeName>
</protein>
<feature type="binding site" evidence="7">
    <location>
        <position position="19"/>
    </location>
    <ligand>
        <name>substrate</name>
    </ligand>
</feature>
<comment type="catalytic activity">
    <reaction evidence="6 7">
        <text>N-formyl-L-kynurenine + H2O = L-kynurenine + formate + H(+)</text>
        <dbReference type="Rhea" id="RHEA:13009"/>
        <dbReference type="ChEBI" id="CHEBI:15377"/>
        <dbReference type="ChEBI" id="CHEBI:15378"/>
        <dbReference type="ChEBI" id="CHEBI:15740"/>
        <dbReference type="ChEBI" id="CHEBI:57959"/>
        <dbReference type="ChEBI" id="CHEBI:58629"/>
        <dbReference type="EC" id="3.5.1.9"/>
    </reaction>
</comment>
<dbReference type="EMBL" id="BMQM01000013">
    <property type="protein sequence ID" value="GGR59474.1"/>
    <property type="molecule type" value="Genomic_DNA"/>
</dbReference>
<feature type="active site" description="Proton donor/acceptor" evidence="7">
    <location>
        <position position="59"/>
    </location>
</feature>
<reference evidence="10" key="1">
    <citation type="journal article" date="2019" name="Int. J. Syst. Evol. Microbiol.">
        <title>The Global Catalogue of Microorganisms (GCM) 10K type strain sequencing project: providing services to taxonomists for standard genome sequencing and annotation.</title>
        <authorList>
            <consortium name="The Broad Institute Genomics Platform"/>
            <consortium name="The Broad Institute Genome Sequencing Center for Infectious Disease"/>
            <person name="Wu L."/>
            <person name="Ma J."/>
        </authorList>
    </citation>
    <scope>NUCLEOTIDE SEQUENCE [LARGE SCALE GENOMIC DNA]</scope>
    <source>
        <strain evidence="10">JCM 31404</strain>
    </source>
</reference>
<feature type="binding site" evidence="7">
    <location>
        <position position="175"/>
    </location>
    <ligand>
        <name>Zn(2+)</name>
        <dbReference type="ChEBI" id="CHEBI:29105"/>
        <label>1</label>
    </ligand>
</feature>
<name>A0ABQ2RU18_9DEIO</name>
<dbReference type="SUPFAM" id="SSF102198">
    <property type="entry name" value="Putative cyclase"/>
    <property type="match status" value="1"/>
</dbReference>
<dbReference type="Gene3D" id="3.50.30.50">
    <property type="entry name" value="Putative cyclase"/>
    <property type="match status" value="1"/>
</dbReference>
<dbReference type="InterPro" id="IPR037175">
    <property type="entry name" value="KFase_sf"/>
</dbReference>
<dbReference type="HAMAP" id="MF_01969">
    <property type="entry name" value="KynB"/>
    <property type="match status" value="1"/>
</dbReference>
<feature type="binding site" evidence="7">
    <location>
        <position position="55"/>
    </location>
    <ligand>
        <name>Zn(2+)</name>
        <dbReference type="ChEBI" id="CHEBI:29105"/>
        <label>1</label>
    </ligand>
</feature>